<keyword evidence="4" id="KW-0808">Transferase</keyword>
<dbReference type="InterPro" id="IPR000700">
    <property type="entry name" value="PAS-assoc_C"/>
</dbReference>
<dbReference type="Pfam" id="PF00989">
    <property type="entry name" value="PAS"/>
    <property type="match status" value="1"/>
</dbReference>
<keyword evidence="8" id="KW-0902">Two-component regulatory system</keyword>
<dbReference type="InterPro" id="IPR001610">
    <property type="entry name" value="PAC"/>
</dbReference>
<dbReference type="InterPro" id="IPR035965">
    <property type="entry name" value="PAS-like_dom_sf"/>
</dbReference>
<dbReference type="PROSITE" id="PS50109">
    <property type="entry name" value="HIS_KIN"/>
    <property type="match status" value="1"/>
</dbReference>
<dbReference type="CDD" id="cd00130">
    <property type="entry name" value="PAS"/>
    <property type="match status" value="1"/>
</dbReference>
<accession>A0A3M6R4X5</accession>
<dbReference type="GO" id="GO:0000155">
    <property type="term" value="F:phosphorelay sensor kinase activity"/>
    <property type="evidence" value="ECO:0007669"/>
    <property type="project" value="InterPro"/>
</dbReference>
<keyword evidence="9" id="KW-0472">Membrane</keyword>
<proteinExistence type="predicted"/>
<evidence type="ECO:0000313" key="14">
    <source>
        <dbReference type="Proteomes" id="UP000281171"/>
    </source>
</evidence>
<evidence type="ECO:0000259" key="10">
    <source>
        <dbReference type="PROSITE" id="PS50109"/>
    </source>
</evidence>
<dbReference type="EMBL" id="RDQK01000009">
    <property type="protein sequence ID" value="RMX10391.1"/>
    <property type="molecule type" value="Genomic_DNA"/>
</dbReference>
<dbReference type="PANTHER" id="PTHR43065">
    <property type="entry name" value="SENSOR HISTIDINE KINASE"/>
    <property type="match status" value="1"/>
</dbReference>
<evidence type="ECO:0000256" key="3">
    <source>
        <dbReference type="ARBA" id="ARBA00022553"/>
    </source>
</evidence>
<dbReference type="Proteomes" id="UP000281171">
    <property type="component" value="Unassembled WGS sequence"/>
</dbReference>
<dbReference type="CDD" id="cd00082">
    <property type="entry name" value="HisKA"/>
    <property type="match status" value="1"/>
</dbReference>
<comment type="caution">
    <text evidence="13">The sequence shown here is derived from an EMBL/GenBank/DDBJ whole genome shotgun (WGS) entry which is preliminary data.</text>
</comment>
<dbReference type="Gene3D" id="3.30.565.10">
    <property type="entry name" value="Histidine kinase-like ATPase, C-terminal domain"/>
    <property type="match status" value="1"/>
</dbReference>
<dbReference type="SUPFAM" id="SSF47384">
    <property type="entry name" value="Homodimeric domain of signal transducing histidine kinase"/>
    <property type="match status" value="1"/>
</dbReference>
<dbReference type="SMART" id="SM00091">
    <property type="entry name" value="PAS"/>
    <property type="match status" value="1"/>
</dbReference>
<dbReference type="SUPFAM" id="SSF55785">
    <property type="entry name" value="PYP-like sensor domain (PAS domain)"/>
    <property type="match status" value="2"/>
</dbReference>
<evidence type="ECO:0000256" key="7">
    <source>
        <dbReference type="ARBA" id="ARBA00022840"/>
    </source>
</evidence>
<keyword evidence="6" id="KW-0418">Kinase</keyword>
<keyword evidence="3" id="KW-0597">Phosphoprotein</keyword>
<dbReference type="InterPro" id="IPR003594">
    <property type="entry name" value="HATPase_dom"/>
</dbReference>
<organism evidence="13 14">
    <name type="scientific">Allofranklinella schreckenbergeri</name>
    <dbReference type="NCBI Taxonomy" id="1076744"/>
    <lineage>
        <taxon>Bacteria</taxon>
        <taxon>Pseudomonadati</taxon>
        <taxon>Pseudomonadota</taxon>
        <taxon>Betaproteobacteria</taxon>
        <taxon>Burkholderiales</taxon>
        <taxon>Comamonadaceae</taxon>
        <taxon>Allofranklinella</taxon>
    </lineage>
</organism>
<dbReference type="InterPro" id="IPR013767">
    <property type="entry name" value="PAS_fold"/>
</dbReference>
<evidence type="ECO:0000256" key="5">
    <source>
        <dbReference type="ARBA" id="ARBA00022741"/>
    </source>
</evidence>
<dbReference type="SMART" id="SM00086">
    <property type="entry name" value="PAC"/>
    <property type="match status" value="1"/>
</dbReference>
<dbReference type="GO" id="GO:0005524">
    <property type="term" value="F:ATP binding"/>
    <property type="evidence" value="ECO:0007669"/>
    <property type="project" value="UniProtKB-KW"/>
</dbReference>
<evidence type="ECO:0000256" key="4">
    <source>
        <dbReference type="ARBA" id="ARBA00022679"/>
    </source>
</evidence>
<dbReference type="NCBIfam" id="TIGR00229">
    <property type="entry name" value="sensory_box"/>
    <property type="match status" value="1"/>
</dbReference>
<dbReference type="PANTHER" id="PTHR43065:SF46">
    <property type="entry name" value="C4-DICARBOXYLATE TRANSPORT SENSOR PROTEIN DCTB"/>
    <property type="match status" value="1"/>
</dbReference>
<evidence type="ECO:0000259" key="11">
    <source>
        <dbReference type="PROSITE" id="PS50112"/>
    </source>
</evidence>
<feature type="domain" description="Histidine kinase" evidence="10">
    <location>
        <begin position="622"/>
        <end position="853"/>
    </location>
</feature>
<dbReference type="InterPro" id="IPR036097">
    <property type="entry name" value="HisK_dim/P_sf"/>
</dbReference>
<evidence type="ECO:0000256" key="8">
    <source>
        <dbReference type="ARBA" id="ARBA00023012"/>
    </source>
</evidence>
<dbReference type="InterPro" id="IPR000014">
    <property type="entry name" value="PAS"/>
</dbReference>
<comment type="catalytic activity">
    <reaction evidence="1">
        <text>ATP + protein L-histidine = ADP + protein N-phospho-L-histidine.</text>
        <dbReference type="EC" id="2.7.13.3"/>
    </reaction>
</comment>
<dbReference type="PROSITE" id="PS50113">
    <property type="entry name" value="PAC"/>
    <property type="match status" value="1"/>
</dbReference>
<dbReference type="Gene3D" id="1.10.287.130">
    <property type="match status" value="1"/>
</dbReference>
<dbReference type="Gene3D" id="3.30.450.20">
    <property type="entry name" value="PAS domain"/>
    <property type="match status" value="2"/>
</dbReference>
<dbReference type="PROSITE" id="PS50112">
    <property type="entry name" value="PAS"/>
    <property type="match status" value="1"/>
</dbReference>
<dbReference type="InterPro" id="IPR005467">
    <property type="entry name" value="His_kinase_dom"/>
</dbReference>
<dbReference type="GO" id="GO:0006355">
    <property type="term" value="P:regulation of DNA-templated transcription"/>
    <property type="evidence" value="ECO:0007669"/>
    <property type="project" value="InterPro"/>
</dbReference>
<reference evidence="13 14" key="1">
    <citation type="submission" date="2018-10" db="EMBL/GenBank/DDBJ databases">
        <title>Comamonadaceae CDC group NO-1 genome sequencing and assembly.</title>
        <authorList>
            <person name="Bernier A.-M."/>
            <person name="Bernard K."/>
        </authorList>
    </citation>
    <scope>NUCLEOTIDE SEQUENCE [LARGE SCALE GENOMIC DNA]</scope>
    <source>
        <strain evidence="13 14">NML180581</strain>
    </source>
</reference>
<keyword evidence="7" id="KW-0067">ATP-binding</keyword>
<dbReference type="InterPro" id="IPR036890">
    <property type="entry name" value="HATPase_C_sf"/>
</dbReference>
<keyword evidence="9" id="KW-1133">Transmembrane helix</keyword>
<dbReference type="SUPFAM" id="SSF55874">
    <property type="entry name" value="ATPase domain of HSP90 chaperone/DNA topoisomerase II/histidine kinase"/>
    <property type="match status" value="1"/>
</dbReference>
<sequence length="871" mass="97071">MLWPLLLWPLLLSPRLPISAMSLPPTPLPPPDARRSLLRSGFAALSAQWQRLSAHSQAVWGYLFPLLTVVLFTIVMLGAYLFLRMEEKAREAQALEQRSQFLALRLSELLLSKQEDIQHLVNGLEGHTDKHDFDSGARTLIARDASLYALRLMDTQHREITSLHSAMLRGRLPGAAQQGQQESARRQSHWELTLTEPSPGDAGAAKPAGQSAALRLHTPMYAREIYLGSVVAEYSPQLLLGALLSQGGVQDMAVALVDARGQRIAGMEAVSRHDALGSQLAHVTLPVAPLGEHMRLQATLYRSDENLIGNALFVLMMLLGLTTIVTLLLNWRLSRYRLQAQRKLHEESNFRLAIENALTTGIRVLDMEGTTTYTNAAFSRMVGWNQEEMVGMRAPFPYWPVKDKDVLMERFRAELAGRHYPNGLQLRMRRRNGSTFDARIHLVPLRDEHGAQTGWLSTITDITEPNRIRQQLSAAHDRFTRVLEALDASISVAPLGSHELLFANRMYRQWFGSDSQGHMHMLAGASIMQTGDAIEEEDALMGLPSESITSANSERAEMYVQALDKWLEVRSRYLDWVDGRLAQMLIATDITKRKQAEEQAARQVAKMETVSRLMTMGEMASSVAHELNQPLAAITNYTNGMISRIKAGTIDREGLLTPLEKTAHQAIRAGQVIQRIRSFVKRSESVSEICSPHRLVSEAVELANIEIRKRNTRLSVYMEPNLPMLEVDAILIEQVLINLLKNAAEAVDGAQKPPHQRGIDLRLLHHESENGQGRGVRFVITDQGPGLPEETLGQLFDAFYSTKRDGMGIGLNLCRSIIETHHGQLQVRNLYNGDPAQGQVSGCEFSFWLPASPHGSADDPESHTPPLPILG</sequence>
<feature type="transmembrane region" description="Helical" evidence="9">
    <location>
        <begin position="59"/>
        <end position="83"/>
    </location>
</feature>
<evidence type="ECO:0000256" key="1">
    <source>
        <dbReference type="ARBA" id="ARBA00000085"/>
    </source>
</evidence>
<keyword evidence="5" id="KW-0547">Nucleotide-binding</keyword>
<evidence type="ECO:0000256" key="2">
    <source>
        <dbReference type="ARBA" id="ARBA00012438"/>
    </source>
</evidence>
<dbReference type="SMART" id="SM00387">
    <property type="entry name" value="HATPase_c"/>
    <property type="match status" value="1"/>
</dbReference>
<dbReference type="Pfam" id="PF02518">
    <property type="entry name" value="HATPase_c"/>
    <property type="match status" value="1"/>
</dbReference>
<dbReference type="InterPro" id="IPR003661">
    <property type="entry name" value="HisK_dim/P_dom"/>
</dbReference>
<dbReference type="AlphaFoldDB" id="A0A3M6R4X5"/>
<dbReference type="InterPro" id="IPR004358">
    <property type="entry name" value="Sig_transdc_His_kin-like_C"/>
</dbReference>
<feature type="domain" description="PAS" evidence="11">
    <location>
        <begin position="346"/>
        <end position="418"/>
    </location>
</feature>
<feature type="transmembrane region" description="Helical" evidence="9">
    <location>
        <begin position="307"/>
        <end position="331"/>
    </location>
</feature>
<name>A0A3M6R4X5_9BURK</name>
<evidence type="ECO:0000256" key="9">
    <source>
        <dbReference type="SAM" id="Phobius"/>
    </source>
</evidence>
<feature type="domain" description="PAC" evidence="12">
    <location>
        <begin position="422"/>
        <end position="474"/>
    </location>
</feature>
<dbReference type="EC" id="2.7.13.3" evidence="2"/>
<gene>
    <name evidence="13" type="ORF">EBQ24_04530</name>
</gene>
<evidence type="ECO:0000313" key="13">
    <source>
        <dbReference type="EMBL" id="RMX10391.1"/>
    </source>
</evidence>
<evidence type="ECO:0000256" key="6">
    <source>
        <dbReference type="ARBA" id="ARBA00022777"/>
    </source>
</evidence>
<evidence type="ECO:0000259" key="12">
    <source>
        <dbReference type="PROSITE" id="PS50113"/>
    </source>
</evidence>
<keyword evidence="9" id="KW-0812">Transmembrane</keyword>
<dbReference type="SMART" id="SM00388">
    <property type="entry name" value="HisKA"/>
    <property type="match status" value="1"/>
</dbReference>
<dbReference type="PRINTS" id="PR00344">
    <property type="entry name" value="BCTRLSENSOR"/>
</dbReference>
<protein>
    <recommendedName>
        <fullName evidence="2">histidine kinase</fullName>
        <ecNumber evidence="2">2.7.13.3</ecNumber>
    </recommendedName>
</protein>